<name>W9Y9Q3_9EURO</name>
<sequence length="194" mass="21829">MALTRHISRQENELVLAPLRTPSIHGLKARFAPFHAPNTPDSRIINDRFNPRRFKLLAKYSKVAPDTLKWTVISSVSTKTIPMAVMRNRMKRRWANAFADALRSNGYHVNGRSLDGPKDGKGYRVGLYGTVEIHAYAKSGLTLEYADLVSSSTILVRALQQQVQKVKPRLSSPALSVEERAGRRSTWSTWDGNE</sequence>
<proteinExistence type="predicted"/>
<accession>W9Y9Q3</accession>
<dbReference type="GeneID" id="19167424"/>
<gene>
    <name evidence="1" type="ORF">A1O3_03296</name>
</gene>
<organism evidence="1 2">
    <name type="scientific">Capronia epimyces CBS 606.96</name>
    <dbReference type="NCBI Taxonomy" id="1182542"/>
    <lineage>
        <taxon>Eukaryota</taxon>
        <taxon>Fungi</taxon>
        <taxon>Dikarya</taxon>
        <taxon>Ascomycota</taxon>
        <taxon>Pezizomycotina</taxon>
        <taxon>Eurotiomycetes</taxon>
        <taxon>Chaetothyriomycetidae</taxon>
        <taxon>Chaetothyriales</taxon>
        <taxon>Herpotrichiellaceae</taxon>
        <taxon>Capronia</taxon>
    </lineage>
</organism>
<dbReference type="EMBL" id="AMGY01000003">
    <property type="protein sequence ID" value="EXJ86345.1"/>
    <property type="molecule type" value="Genomic_DNA"/>
</dbReference>
<evidence type="ECO:0000313" key="1">
    <source>
        <dbReference type="EMBL" id="EXJ86345.1"/>
    </source>
</evidence>
<dbReference type="HOGENOM" id="CLU_118186_0_0_1"/>
<protein>
    <submittedName>
        <fullName evidence="1">Uncharacterized protein</fullName>
    </submittedName>
</protein>
<dbReference type="AlphaFoldDB" id="W9Y9Q3"/>
<evidence type="ECO:0000313" key="2">
    <source>
        <dbReference type="Proteomes" id="UP000019478"/>
    </source>
</evidence>
<dbReference type="RefSeq" id="XP_007731624.1">
    <property type="nucleotide sequence ID" value="XM_007733434.1"/>
</dbReference>
<keyword evidence="2" id="KW-1185">Reference proteome</keyword>
<dbReference type="Proteomes" id="UP000019478">
    <property type="component" value="Unassembled WGS sequence"/>
</dbReference>
<comment type="caution">
    <text evidence="1">The sequence shown here is derived from an EMBL/GenBank/DDBJ whole genome shotgun (WGS) entry which is preliminary data.</text>
</comment>
<reference evidence="1 2" key="1">
    <citation type="submission" date="2013-03" db="EMBL/GenBank/DDBJ databases">
        <title>The Genome Sequence of Capronia epimyces CBS 606.96.</title>
        <authorList>
            <consortium name="The Broad Institute Genomics Platform"/>
            <person name="Cuomo C."/>
            <person name="de Hoog S."/>
            <person name="Gorbushina A."/>
            <person name="Walker B."/>
            <person name="Young S.K."/>
            <person name="Zeng Q."/>
            <person name="Gargeya S."/>
            <person name="Fitzgerald M."/>
            <person name="Haas B."/>
            <person name="Abouelleil A."/>
            <person name="Allen A.W."/>
            <person name="Alvarado L."/>
            <person name="Arachchi H.M."/>
            <person name="Berlin A.M."/>
            <person name="Chapman S.B."/>
            <person name="Gainer-Dewar J."/>
            <person name="Goldberg J."/>
            <person name="Griggs A."/>
            <person name="Gujja S."/>
            <person name="Hansen M."/>
            <person name="Howarth C."/>
            <person name="Imamovic A."/>
            <person name="Ireland A."/>
            <person name="Larimer J."/>
            <person name="McCowan C."/>
            <person name="Murphy C."/>
            <person name="Pearson M."/>
            <person name="Poon T.W."/>
            <person name="Priest M."/>
            <person name="Roberts A."/>
            <person name="Saif S."/>
            <person name="Shea T."/>
            <person name="Sisk P."/>
            <person name="Sykes S."/>
            <person name="Wortman J."/>
            <person name="Nusbaum C."/>
            <person name="Birren B."/>
        </authorList>
    </citation>
    <scope>NUCLEOTIDE SEQUENCE [LARGE SCALE GENOMIC DNA]</scope>
    <source>
        <strain evidence="1 2">CBS 606.96</strain>
    </source>
</reference>
<dbReference type="OrthoDB" id="4108697at2759"/>
<dbReference type="eggNOG" id="ENOG502T1M6">
    <property type="taxonomic scope" value="Eukaryota"/>
</dbReference>